<keyword evidence="2" id="KW-1185">Reference proteome</keyword>
<protein>
    <submittedName>
        <fullName evidence="1">Uncharacterized protein</fullName>
    </submittedName>
</protein>
<reference evidence="1" key="1">
    <citation type="submission" date="2021-05" db="EMBL/GenBank/DDBJ databases">
        <authorList>
            <person name="Pan Q."/>
            <person name="Jouanno E."/>
            <person name="Zahm M."/>
            <person name="Klopp C."/>
            <person name="Cabau C."/>
            <person name="Louis A."/>
            <person name="Berthelot C."/>
            <person name="Parey E."/>
            <person name="Roest Crollius H."/>
            <person name="Montfort J."/>
            <person name="Robinson-Rechavi M."/>
            <person name="Bouchez O."/>
            <person name="Lampietro C."/>
            <person name="Lopez Roques C."/>
            <person name="Donnadieu C."/>
            <person name="Postlethwait J."/>
            <person name="Bobe J."/>
            <person name="Dillon D."/>
            <person name="Chandos A."/>
            <person name="von Hippel F."/>
            <person name="Guiguen Y."/>
        </authorList>
    </citation>
    <scope>NUCLEOTIDE SEQUENCE</scope>
    <source>
        <strain evidence="1">YG-Jan2019</strain>
    </source>
</reference>
<dbReference type="Proteomes" id="UP001157502">
    <property type="component" value="Chromosome 6"/>
</dbReference>
<evidence type="ECO:0000313" key="1">
    <source>
        <dbReference type="EMBL" id="KAJ8010438.1"/>
    </source>
</evidence>
<sequence>MRVCCRHCGHVRSPDCSNVVTAGQDYDGVMGSQRRKTRGAKERIKREENPLCCGWEGSEQDNATSHNSEFRKHQRAKEEFSLNCRCLDVRNIIVSSHLLSEPCSRVAEGGRVEGGTLKEDGMEKLTAYPNPSHRVKSPKQPHTTPRWERFNESNAVCALARSQTSSEGPLDQNISCQAQSPKSQQQTVHTHIKRQRQRRQLLPLTWSIESPASSGVACVKEQSVENQDEDLAVPWRCRMTGNPVCSRFPSRTLPTLQNTDRASGCDILKQCQRISSRLNPLKCVTSANGAEPSPVEWRWLHKPIGDNGAPIRVGQPEHRPRKDSHVLKQRFTSHLHNNCGSSLAQRHHFDMGLYDWAKHSSGTPQEHVQKDRGSRGDHGGVDIQINKEASRLCGEPSTGSWDSESQKENEWRSESYKTTYCDVTVLDIVRSLQRRTVNLSPVRKEGHEHLPFRHINHNIKK</sequence>
<dbReference type="EMBL" id="CM055733">
    <property type="protein sequence ID" value="KAJ8010438.1"/>
    <property type="molecule type" value="Genomic_DNA"/>
</dbReference>
<proteinExistence type="predicted"/>
<gene>
    <name evidence="1" type="ORF">DPEC_G00075080</name>
</gene>
<organism evidence="1 2">
    <name type="scientific">Dallia pectoralis</name>
    <name type="common">Alaska blackfish</name>
    <dbReference type="NCBI Taxonomy" id="75939"/>
    <lineage>
        <taxon>Eukaryota</taxon>
        <taxon>Metazoa</taxon>
        <taxon>Chordata</taxon>
        <taxon>Craniata</taxon>
        <taxon>Vertebrata</taxon>
        <taxon>Euteleostomi</taxon>
        <taxon>Actinopterygii</taxon>
        <taxon>Neopterygii</taxon>
        <taxon>Teleostei</taxon>
        <taxon>Protacanthopterygii</taxon>
        <taxon>Esociformes</taxon>
        <taxon>Umbridae</taxon>
        <taxon>Dallia</taxon>
    </lineage>
</organism>
<name>A0ACC2H337_DALPE</name>
<comment type="caution">
    <text evidence="1">The sequence shown here is derived from an EMBL/GenBank/DDBJ whole genome shotgun (WGS) entry which is preliminary data.</text>
</comment>
<accession>A0ACC2H337</accession>
<evidence type="ECO:0000313" key="2">
    <source>
        <dbReference type="Proteomes" id="UP001157502"/>
    </source>
</evidence>